<dbReference type="Proteomes" id="UP000005239">
    <property type="component" value="Unassembled WGS sequence"/>
</dbReference>
<sequence>MRTNNYLNPRNAAWWKSMCGPVASGCSNFSGSEGIETPPGMEMRPVSRSTITVSELNDKFLATTVIYRRLRVIRRIPTPERIAHEYSNGYSRELMAHEAAESMRMYDETKHPLPYPLHSPRLLASNATHPSETGTILFAAARTESRASPSVNETGMSTRRGTPSRRVAI</sequence>
<dbReference type="EnsemblMetazoa" id="PPA46292.1">
    <property type="protein sequence ID" value="PPA46292.1"/>
    <property type="gene ID" value="WBGene00284661"/>
</dbReference>
<evidence type="ECO:0000313" key="2">
    <source>
        <dbReference type="EnsemblMetazoa" id="PPA46292.1"/>
    </source>
</evidence>
<keyword evidence="3" id="KW-1185">Reference proteome</keyword>
<evidence type="ECO:0000313" key="3">
    <source>
        <dbReference type="Proteomes" id="UP000005239"/>
    </source>
</evidence>
<feature type="compositionally biased region" description="Polar residues" evidence="1">
    <location>
        <begin position="146"/>
        <end position="161"/>
    </location>
</feature>
<accession>A0A8R1Z513</accession>
<evidence type="ECO:0000256" key="1">
    <source>
        <dbReference type="SAM" id="MobiDB-lite"/>
    </source>
</evidence>
<protein>
    <submittedName>
        <fullName evidence="2">Uncharacterized protein</fullName>
    </submittedName>
</protein>
<name>A0A2A6CGL5_PRIPA</name>
<accession>A0A2A6CGL5</accession>
<gene>
    <name evidence="2" type="primary">WBGene00284661</name>
</gene>
<reference evidence="3" key="1">
    <citation type="journal article" date="2008" name="Nat. Genet.">
        <title>The Pristionchus pacificus genome provides a unique perspective on nematode lifestyle and parasitism.</title>
        <authorList>
            <person name="Dieterich C."/>
            <person name="Clifton S.W."/>
            <person name="Schuster L.N."/>
            <person name="Chinwalla A."/>
            <person name="Delehaunty K."/>
            <person name="Dinkelacker I."/>
            <person name="Fulton L."/>
            <person name="Fulton R."/>
            <person name="Godfrey J."/>
            <person name="Minx P."/>
            <person name="Mitreva M."/>
            <person name="Roeseler W."/>
            <person name="Tian H."/>
            <person name="Witte H."/>
            <person name="Yang S.P."/>
            <person name="Wilson R.K."/>
            <person name="Sommer R.J."/>
        </authorList>
    </citation>
    <scope>NUCLEOTIDE SEQUENCE [LARGE SCALE GENOMIC DNA]</scope>
    <source>
        <strain evidence="3">PS312</strain>
    </source>
</reference>
<proteinExistence type="predicted"/>
<dbReference type="AlphaFoldDB" id="A0A2A6CGL5"/>
<organism evidence="2 3">
    <name type="scientific">Pristionchus pacificus</name>
    <name type="common">Parasitic nematode worm</name>
    <dbReference type="NCBI Taxonomy" id="54126"/>
    <lineage>
        <taxon>Eukaryota</taxon>
        <taxon>Metazoa</taxon>
        <taxon>Ecdysozoa</taxon>
        <taxon>Nematoda</taxon>
        <taxon>Chromadorea</taxon>
        <taxon>Rhabditida</taxon>
        <taxon>Rhabditina</taxon>
        <taxon>Diplogasteromorpha</taxon>
        <taxon>Diplogasteroidea</taxon>
        <taxon>Neodiplogasteridae</taxon>
        <taxon>Pristionchus</taxon>
    </lineage>
</organism>
<reference evidence="2" key="2">
    <citation type="submission" date="2022-06" db="UniProtKB">
        <authorList>
            <consortium name="EnsemblMetazoa"/>
        </authorList>
    </citation>
    <scope>IDENTIFICATION</scope>
    <source>
        <strain evidence="2">PS312</strain>
    </source>
</reference>
<feature type="region of interest" description="Disordered" evidence="1">
    <location>
        <begin position="144"/>
        <end position="169"/>
    </location>
</feature>